<comment type="caution">
    <text evidence="1">The sequence shown here is derived from an EMBL/GenBank/DDBJ whole genome shotgun (WGS) entry which is preliminary data.</text>
</comment>
<keyword evidence="2" id="KW-1185">Reference proteome</keyword>
<organism evidence="1 2">
    <name type="scientific">Lithospermum erythrorhizon</name>
    <name type="common">Purple gromwell</name>
    <name type="synonym">Lithospermum officinale var. erythrorhizon</name>
    <dbReference type="NCBI Taxonomy" id="34254"/>
    <lineage>
        <taxon>Eukaryota</taxon>
        <taxon>Viridiplantae</taxon>
        <taxon>Streptophyta</taxon>
        <taxon>Embryophyta</taxon>
        <taxon>Tracheophyta</taxon>
        <taxon>Spermatophyta</taxon>
        <taxon>Magnoliopsida</taxon>
        <taxon>eudicotyledons</taxon>
        <taxon>Gunneridae</taxon>
        <taxon>Pentapetalae</taxon>
        <taxon>asterids</taxon>
        <taxon>lamiids</taxon>
        <taxon>Boraginales</taxon>
        <taxon>Boraginaceae</taxon>
        <taxon>Boraginoideae</taxon>
        <taxon>Lithospermeae</taxon>
        <taxon>Lithospermum</taxon>
    </lineage>
</organism>
<dbReference type="EMBL" id="BAABME010005371">
    <property type="protein sequence ID" value="GAA0165423.1"/>
    <property type="molecule type" value="Genomic_DNA"/>
</dbReference>
<dbReference type="AlphaFoldDB" id="A0AAV3QS18"/>
<gene>
    <name evidence="1" type="ORF">LIER_20830</name>
</gene>
<sequence>MLMLLDDFRCPGRWCDEVHIVAIKFKGNSLLNSLRKLGLSCVVYELWRERNNRIFGSAHRSIEHIVQSCIVTIRNRFCKWKAPRNKHNGKPPEPLA</sequence>
<reference evidence="1 2" key="1">
    <citation type="submission" date="2024-01" db="EMBL/GenBank/DDBJ databases">
        <title>The complete chloroplast genome sequence of Lithospermum erythrorhizon: insights into the phylogenetic relationship among Boraginaceae species and the maternal lineages of purple gromwells.</title>
        <authorList>
            <person name="Okada T."/>
            <person name="Watanabe K."/>
        </authorList>
    </citation>
    <scope>NUCLEOTIDE SEQUENCE [LARGE SCALE GENOMIC DNA]</scope>
</reference>
<proteinExistence type="predicted"/>
<protein>
    <submittedName>
        <fullName evidence="1">Uncharacterized protein</fullName>
    </submittedName>
</protein>
<evidence type="ECO:0000313" key="1">
    <source>
        <dbReference type="EMBL" id="GAA0165423.1"/>
    </source>
</evidence>
<name>A0AAV3QS18_LITER</name>
<accession>A0AAV3QS18</accession>
<evidence type="ECO:0000313" key="2">
    <source>
        <dbReference type="Proteomes" id="UP001454036"/>
    </source>
</evidence>
<dbReference type="Proteomes" id="UP001454036">
    <property type="component" value="Unassembled WGS sequence"/>
</dbReference>